<dbReference type="RefSeq" id="WP_136792856.1">
    <property type="nucleotide sequence ID" value="NZ_SWAU01000110.1"/>
</dbReference>
<reference evidence="1 2" key="1">
    <citation type="submission" date="2019-04" db="EMBL/GenBank/DDBJ databases">
        <title>Crypto-aerobic microbial life in anoxic (sulfidic) marine sediments.</title>
        <authorList>
            <person name="Bhattacharya S."/>
            <person name="Roy C."/>
            <person name="Mondal N."/>
            <person name="Sarkar J."/>
            <person name="Mandal S."/>
            <person name="Rameez M.J."/>
            <person name="Ghosh W."/>
        </authorList>
    </citation>
    <scope>NUCLEOTIDE SEQUENCE [LARGE SCALE GENOMIC DNA]</scope>
    <source>
        <strain evidence="1 2">SBBC</strain>
    </source>
</reference>
<dbReference type="InterPro" id="IPR016032">
    <property type="entry name" value="Sig_transdc_resp-reg_C-effctor"/>
</dbReference>
<protein>
    <recommendedName>
        <fullName evidence="3">HTH luxR-type domain-containing protein</fullName>
    </recommendedName>
</protein>
<sequence>MRDSREPAARCRGEGEPIDTADRLIHQIYAAVLEPQGWAAVGDSLAALIDGATVHMFLVSAETGRTYINLFARGDPDFAPTYLEGYAADDFRVSRVLARPAGLFGPERAYVSADEVRRSRVHQELLPRFGIHDISGANLSFDDCIGWFGIAHSRPGRGIDPVPARLLATLTPHLLRAFRMTRRQADLEHPAAAPLADLPVAAVFIFEAGQMVQLNRAAERLLAEGWFRIGRAGQLSCADRHNAARLAAFHADGRPEAALLLRDPDSGAVHVLRRMAGVWPQQARQVLTITLLTPPPPDEEEVATFCEPFGLSPAEQRAVRAALVSQPLSALAREAGLSLYTVQDQLKSAMQKMGLPSQKLVFAAFERSRAVVLPRRSRELDLSGNR</sequence>
<dbReference type="EMBL" id="SWAU01000110">
    <property type="protein sequence ID" value="TKA96253.1"/>
    <property type="molecule type" value="Genomic_DNA"/>
</dbReference>
<dbReference type="SUPFAM" id="SSF46894">
    <property type="entry name" value="C-terminal effector domain of the bipartite response regulators"/>
    <property type="match status" value="1"/>
</dbReference>
<name>A0A4U0Z463_9RHOB</name>
<comment type="caution">
    <text evidence="1">The sequence shown here is derived from an EMBL/GenBank/DDBJ whole genome shotgun (WGS) entry which is preliminary data.</text>
</comment>
<dbReference type="Proteomes" id="UP000306340">
    <property type="component" value="Unassembled WGS sequence"/>
</dbReference>
<proteinExistence type="predicted"/>
<evidence type="ECO:0000313" key="1">
    <source>
        <dbReference type="EMBL" id="TKA96253.1"/>
    </source>
</evidence>
<gene>
    <name evidence="1" type="ORF">FAZ78_12490</name>
</gene>
<dbReference type="GO" id="GO:0006355">
    <property type="term" value="P:regulation of DNA-templated transcription"/>
    <property type="evidence" value="ECO:0007669"/>
    <property type="project" value="InterPro"/>
</dbReference>
<evidence type="ECO:0008006" key="3">
    <source>
        <dbReference type="Google" id="ProtNLM"/>
    </source>
</evidence>
<dbReference type="AlphaFoldDB" id="A0A4U0Z463"/>
<accession>A0A4U0Z463</accession>
<organism evidence="1 2">
    <name type="scientific">Cereibacter changlensis</name>
    <dbReference type="NCBI Taxonomy" id="402884"/>
    <lineage>
        <taxon>Bacteria</taxon>
        <taxon>Pseudomonadati</taxon>
        <taxon>Pseudomonadota</taxon>
        <taxon>Alphaproteobacteria</taxon>
        <taxon>Rhodobacterales</taxon>
        <taxon>Paracoccaceae</taxon>
        <taxon>Cereibacter</taxon>
    </lineage>
</organism>
<evidence type="ECO:0000313" key="2">
    <source>
        <dbReference type="Proteomes" id="UP000306340"/>
    </source>
</evidence>
<dbReference type="GO" id="GO:0003677">
    <property type="term" value="F:DNA binding"/>
    <property type="evidence" value="ECO:0007669"/>
    <property type="project" value="InterPro"/>
</dbReference>